<evidence type="ECO:0000256" key="2">
    <source>
        <dbReference type="ARBA" id="ARBA00011073"/>
    </source>
</evidence>
<organism evidence="6 7">
    <name type="scientific">Tripterygium wilfordii</name>
    <name type="common">Thunder God vine</name>
    <dbReference type="NCBI Taxonomy" id="458696"/>
    <lineage>
        <taxon>Eukaryota</taxon>
        <taxon>Viridiplantae</taxon>
        <taxon>Streptophyta</taxon>
        <taxon>Embryophyta</taxon>
        <taxon>Tracheophyta</taxon>
        <taxon>Spermatophyta</taxon>
        <taxon>Magnoliopsida</taxon>
        <taxon>eudicotyledons</taxon>
        <taxon>Gunneridae</taxon>
        <taxon>Pentapetalae</taxon>
        <taxon>rosids</taxon>
        <taxon>fabids</taxon>
        <taxon>Celastrales</taxon>
        <taxon>Celastraceae</taxon>
        <taxon>Tripterygium</taxon>
    </lineage>
</organism>
<dbReference type="SUPFAM" id="SSF52743">
    <property type="entry name" value="Subtilisin-like"/>
    <property type="match status" value="1"/>
</dbReference>
<dbReference type="PROSITE" id="PS51892">
    <property type="entry name" value="SUBTILASE"/>
    <property type="match status" value="1"/>
</dbReference>
<accession>A0A7J7C7H6</accession>
<dbReference type="PANTHER" id="PTHR10795">
    <property type="entry name" value="PROPROTEIN CONVERTASE SUBTILISIN/KEXIN"/>
    <property type="match status" value="1"/>
</dbReference>
<dbReference type="CDD" id="cd04852">
    <property type="entry name" value="Peptidases_S8_3"/>
    <property type="match status" value="1"/>
</dbReference>
<name>A0A7J7C7H6_TRIWF</name>
<proteinExistence type="inferred from homology"/>
<evidence type="ECO:0000256" key="1">
    <source>
        <dbReference type="ARBA" id="ARBA00004613"/>
    </source>
</evidence>
<evidence type="ECO:0000313" key="7">
    <source>
        <dbReference type="Proteomes" id="UP000593562"/>
    </source>
</evidence>
<dbReference type="InterPro" id="IPR000209">
    <property type="entry name" value="Peptidase_S8/S53_dom"/>
</dbReference>
<reference evidence="6 7" key="1">
    <citation type="journal article" date="2020" name="Nat. Commun.">
        <title>Genome of Tripterygium wilfordii and identification of cytochrome P450 involved in triptolide biosynthesis.</title>
        <authorList>
            <person name="Tu L."/>
            <person name="Su P."/>
            <person name="Zhang Z."/>
            <person name="Gao L."/>
            <person name="Wang J."/>
            <person name="Hu T."/>
            <person name="Zhou J."/>
            <person name="Zhang Y."/>
            <person name="Zhao Y."/>
            <person name="Liu Y."/>
            <person name="Song Y."/>
            <person name="Tong Y."/>
            <person name="Lu Y."/>
            <person name="Yang J."/>
            <person name="Xu C."/>
            <person name="Jia M."/>
            <person name="Peters R.J."/>
            <person name="Huang L."/>
            <person name="Gao W."/>
        </authorList>
    </citation>
    <scope>NUCLEOTIDE SEQUENCE [LARGE SCALE GENOMIC DNA]</scope>
    <source>
        <strain evidence="7">cv. XIE 37</strain>
        <tissue evidence="6">Leaf</tissue>
    </source>
</reference>
<evidence type="ECO:0000256" key="3">
    <source>
        <dbReference type="ARBA" id="ARBA00022729"/>
    </source>
</evidence>
<dbReference type="Proteomes" id="UP000593562">
    <property type="component" value="Unassembled WGS sequence"/>
</dbReference>
<dbReference type="EMBL" id="JAAARO010000020">
    <property type="protein sequence ID" value="KAF5729797.1"/>
    <property type="molecule type" value="Genomic_DNA"/>
</dbReference>
<dbReference type="Pfam" id="PF00082">
    <property type="entry name" value="Peptidase_S8"/>
    <property type="match status" value="1"/>
</dbReference>
<keyword evidence="7" id="KW-1185">Reference proteome</keyword>
<dbReference type="GO" id="GO:0006508">
    <property type="term" value="P:proteolysis"/>
    <property type="evidence" value="ECO:0007669"/>
    <property type="project" value="InterPro"/>
</dbReference>
<evidence type="ECO:0000256" key="4">
    <source>
        <dbReference type="PROSITE-ProRule" id="PRU01240"/>
    </source>
</evidence>
<keyword evidence="3" id="KW-0732">Signal</keyword>
<protein>
    <submittedName>
        <fullName evidence="6">Putative Cucumisin</fullName>
    </submittedName>
</protein>
<comment type="subcellular location">
    <subcellularLocation>
        <location evidence="1">Secreted</location>
    </subcellularLocation>
</comment>
<comment type="caution">
    <text evidence="4">Lacks conserved residue(s) required for the propagation of feature annotation.</text>
</comment>
<dbReference type="AlphaFoldDB" id="A0A7J7C7H6"/>
<dbReference type="GO" id="GO:0005576">
    <property type="term" value="C:extracellular region"/>
    <property type="evidence" value="ECO:0007669"/>
    <property type="project" value="UniProtKB-SubCell"/>
</dbReference>
<evidence type="ECO:0000313" key="6">
    <source>
        <dbReference type="EMBL" id="KAF5729797.1"/>
    </source>
</evidence>
<dbReference type="Gene3D" id="3.40.50.200">
    <property type="entry name" value="Peptidase S8/S53 domain"/>
    <property type="match status" value="1"/>
</dbReference>
<dbReference type="GO" id="GO:0004252">
    <property type="term" value="F:serine-type endopeptidase activity"/>
    <property type="evidence" value="ECO:0007669"/>
    <property type="project" value="InterPro"/>
</dbReference>
<dbReference type="InterPro" id="IPR036852">
    <property type="entry name" value="Peptidase_S8/S53_dom_sf"/>
</dbReference>
<gene>
    <name evidence="6" type="ORF">HS088_TW20G00161</name>
</gene>
<comment type="caution">
    <text evidence="6">The sequence shown here is derived from an EMBL/GenBank/DDBJ whole genome shotgun (WGS) entry which is preliminary data.</text>
</comment>
<sequence length="238" mass="25491">MKCAGVWPESESFEDRNMGPIPSHWRGICQEGQHFNSSNCNRKLIGARWFVKGLRAEIKRPINTTDNEDFLSPRDGVGHGTHTASTAAGNFVEKANYRGLAQGTARGGAPLAHLAIYKACWGIATGGCTDADLLKAFDKAIEDGVDIISLSVGSGIPLFSYVDQRNSIAIGSFHATANGITVVCSGGNDGPKLQTIENTAPWIITVAATTIDRAFPTAITLGNHKTVWVKETILHTNQ</sequence>
<comment type="similarity">
    <text evidence="2 4">Belongs to the peptidase S8 family.</text>
</comment>
<dbReference type="InterPro" id="IPR045051">
    <property type="entry name" value="SBT"/>
</dbReference>
<evidence type="ECO:0000259" key="5">
    <source>
        <dbReference type="Pfam" id="PF00082"/>
    </source>
</evidence>
<feature type="domain" description="Peptidase S8/S53" evidence="5">
    <location>
        <begin position="71"/>
        <end position="210"/>
    </location>
</feature>
<dbReference type="InParanoid" id="A0A7J7C7H6"/>
<dbReference type="InterPro" id="IPR034197">
    <property type="entry name" value="Peptidases_S8_3"/>
</dbReference>